<dbReference type="EMBL" id="BARU01044747">
    <property type="protein sequence ID" value="GAH80887.1"/>
    <property type="molecule type" value="Genomic_DNA"/>
</dbReference>
<protein>
    <recommendedName>
        <fullName evidence="2">Phosphate acyltransferase</fullName>
    </recommendedName>
</protein>
<accession>X1IGQ2</accession>
<dbReference type="Gene3D" id="3.40.718.10">
    <property type="entry name" value="Isopropylmalate Dehydrogenase"/>
    <property type="match status" value="1"/>
</dbReference>
<comment type="caution">
    <text evidence="1">The sequence shown here is derived from an EMBL/GenBank/DDBJ whole genome shotgun (WGS) entry which is preliminary data.</text>
</comment>
<reference evidence="1" key="1">
    <citation type="journal article" date="2014" name="Front. Microbiol.">
        <title>High frequency of phylogenetically diverse reductive dehalogenase-homologous genes in deep subseafloor sedimentary metagenomes.</title>
        <authorList>
            <person name="Kawai M."/>
            <person name="Futagami T."/>
            <person name="Toyoda A."/>
            <person name="Takaki Y."/>
            <person name="Nishi S."/>
            <person name="Hori S."/>
            <person name="Arai W."/>
            <person name="Tsubouchi T."/>
            <person name="Morono Y."/>
            <person name="Uchiyama I."/>
            <person name="Ito T."/>
            <person name="Fujiyama A."/>
            <person name="Inagaki F."/>
            <person name="Takami H."/>
        </authorList>
    </citation>
    <scope>NUCLEOTIDE SEQUENCE</scope>
    <source>
        <strain evidence="1">Expedition CK06-06</strain>
    </source>
</reference>
<gene>
    <name evidence="1" type="ORF">S03H2_68140</name>
</gene>
<feature type="non-terminal residue" evidence="1">
    <location>
        <position position="1"/>
    </location>
</feature>
<dbReference type="AlphaFoldDB" id="X1IGQ2"/>
<organism evidence="1">
    <name type="scientific">marine sediment metagenome</name>
    <dbReference type="NCBI Taxonomy" id="412755"/>
    <lineage>
        <taxon>unclassified sequences</taxon>
        <taxon>metagenomes</taxon>
        <taxon>ecological metagenomes</taxon>
    </lineage>
</organism>
<evidence type="ECO:0000313" key="1">
    <source>
        <dbReference type="EMBL" id="GAH80887.1"/>
    </source>
</evidence>
<name>X1IGQ2_9ZZZZ</name>
<proteinExistence type="predicted"/>
<evidence type="ECO:0008006" key="2">
    <source>
        <dbReference type="Google" id="ProtNLM"/>
    </source>
</evidence>
<sequence>GGAPLLGVNGTALICHGASQSRTIKNAILASKKYYTEKINEKITEYLSGTSVRTSDEQAN</sequence>
<dbReference type="SUPFAM" id="SSF53659">
    <property type="entry name" value="Isocitrate/Isopropylmalate dehydrogenase-like"/>
    <property type="match status" value="1"/>
</dbReference>